<dbReference type="AlphaFoldDB" id="A0AAI8AMF2"/>
<accession>A0AAI8AMF2</accession>
<proteinExistence type="predicted"/>
<dbReference type="Proteomes" id="UP000009399">
    <property type="component" value="Chromosome"/>
</dbReference>
<name>A0AAI8AMF2_MESHY</name>
<dbReference type="KEGG" id="mhs:MOS_124"/>
<dbReference type="EMBL" id="CP003914">
    <property type="protein sequence ID" value="AFX74056.1"/>
    <property type="molecule type" value="Genomic_DNA"/>
</dbReference>
<sequence>MEKNFSKITIQVPKEFIAKNDILKSIVELINYDFKQLANIKFEDVIWEQINERFQGFFIKELSYFVYITQKLDSKTLKTRSRNTFIKQNALPFIRNYEKHFKNFHNVKLFMSLNPVSFSLIKNKNDKFTIAESIYIDLKILISLYGFVITKSIINFANINEKYEEKWSNLNLETFIALKREKSNVKKRNKPIIFELSQNREEITVYAKLEGANVADSYFNCKFIQELNSKEQKNFKLFLFIIKPKVQDVHILKDFQDIGFNIINYYSDENDFDKATYQLNLRPKSNRNQGLFRANIIKKYNKYVDIYECFACEYRLNLVAAHIHRVADINKLKTHSKFITSAENGFQFCPNHDKEFENGMIYFDLDDFQFKVNSIKIDNPNDYNLLNKRIKNKLSKFKKELYSNNFKFMIEFHLRRIGLID</sequence>
<evidence type="ECO:0000313" key="2">
    <source>
        <dbReference type="Proteomes" id="UP000009399"/>
    </source>
</evidence>
<evidence type="ECO:0008006" key="3">
    <source>
        <dbReference type="Google" id="ProtNLM"/>
    </source>
</evidence>
<protein>
    <recommendedName>
        <fullName evidence="3">HNH nuclease domain-containing protein</fullName>
    </recommendedName>
</protein>
<dbReference type="RefSeq" id="WP_015084021.1">
    <property type="nucleotide sequence ID" value="NC_019552.1"/>
</dbReference>
<organism evidence="1 2">
    <name type="scientific">Mesomycoplasma hyorhinis SK76</name>
    <dbReference type="NCBI Taxonomy" id="1118964"/>
    <lineage>
        <taxon>Bacteria</taxon>
        <taxon>Bacillati</taxon>
        <taxon>Mycoplasmatota</taxon>
        <taxon>Mycoplasmoidales</taxon>
        <taxon>Metamycoplasmataceae</taxon>
        <taxon>Mesomycoplasma</taxon>
    </lineage>
</organism>
<evidence type="ECO:0000313" key="1">
    <source>
        <dbReference type="EMBL" id="AFX74056.1"/>
    </source>
</evidence>
<reference evidence="1 2" key="1">
    <citation type="journal article" date="2013" name="Genome Announc.">
        <title>Complete Genome Sequence of Mycoplasma hyorhinis Strain SK76.</title>
        <authorList>
            <person name="Goodison S."/>
            <person name="Urquidi V."/>
            <person name="Kumar D."/>
            <person name="Reyes L."/>
            <person name="Rosser C.J."/>
        </authorList>
    </citation>
    <scope>NUCLEOTIDE SEQUENCE [LARGE SCALE GENOMIC DNA]</scope>
    <source>
        <strain evidence="1 2">SK76</strain>
    </source>
</reference>
<gene>
    <name evidence="1" type="ORF">MOS_124</name>
</gene>